<evidence type="ECO:0000313" key="1">
    <source>
        <dbReference type="EMBL" id="MCI80883.1"/>
    </source>
</evidence>
<sequence length="63" mass="6959">MLKNLLRQLLNLPCELKDAANSGFTVIGASRGCYGARRHLLEVWTCASVLGAQRCLAGAWRER</sequence>
<dbReference type="Proteomes" id="UP000265520">
    <property type="component" value="Unassembled WGS sequence"/>
</dbReference>
<comment type="caution">
    <text evidence="1">The sequence shown here is derived from an EMBL/GenBank/DDBJ whole genome shotgun (WGS) entry which is preliminary data.</text>
</comment>
<proteinExistence type="predicted"/>
<protein>
    <submittedName>
        <fullName evidence="1">Uncharacterized protein</fullName>
    </submittedName>
</protein>
<organism evidence="1 2">
    <name type="scientific">Trifolium medium</name>
    <dbReference type="NCBI Taxonomy" id="97028"/>
    <lineage>
        <taxon>Eukaryota</taxon>
        <taxon>Viridiplantae</taxon>
        <taxon>Streptophyta</taxon>
        <taxon>Embryophyta</taxon>
        <taxon>Tracheophyta</taxon>
        <taxon>Spermatophyta</taxon>
        <taxon>Magnoliopsida</taxon>
        <taxon>eudicotyledons</taxon>
        <taxon>Gunneridae</taxon>
        <taxon>Pentapetalae</taxon>
        <taxon>rosids</taxon>
        <taxon>fabids</taxon>
        <taxon>Fabales</taxon>
        <taxon>Fabaceae</taxon>
        <taxon>Papilionoideae</taxon>
        <taxon>50 kb inversion clade</taxon>
        <taxon>NPAAA clade</taxon>
        <taxon>Hologalegina</taxon>
        <taxon>IRL clade</taxon>
        <taxon>Trifolieae</taxon>
        <taxon>Trifolium</taxon>
    </lineage>
</organism>
<feature type="non-terminal residue" evidence="1">
    <location>
        <position position="63"/>
    </location>
</feature>
<evidence type="ECO:0000313" key="2">
    <source>
        <dbReference type="Proteomes" id="UP000265520"/>
    </source>
</evidence>
<accession>A0A392V0C2</accession>
<keyword evidence="2" id="KW-1185">Reference proteome</keyword>
<reference evidence="1 2" key="1">
    <citation type="journal article" date="2018" name="Front. Plant Sci.">
        <title>Red Clover (Trifolium pratense) and Zigzag Clover (T. medium) - A Picture of Genomic Similarities and Differences.</title>
        <authorList>
            <person name="Dluhosova J."/>
            <person name="Istvanek J."/>
            <person name="Nedelnik J."/>
            <person name="Repkova J."/>
        </authorList>
    </citation>
    <scope>NUCLEOTIDE SEQUENCE [LARGE SCALE GENOMIC DNA]</scope>
    <source>
        <strain evidence="2">cv. 10/8</strain>
        <tissue evidence="1">Leaf</tissue>
    </source>
</reference>
<dbReference type="EMBL" id="LXQA011005390">
    <property type="protein sequence ID" value="MCI80883.1"/>
    <property type="molecule type" value="Genomic_DNA"/>
</dbReference>
<dbReference type="AlphaFoldDB" id="A0A392V0C2"/>
<name>A0A392V0C2_9FABA</name>